<protein>
    <submittedName>
        <fullName evidence="1">Polyketide biosynthesis methyltransferase</fullName>
    </submittedName>
</protein>
<evidence type="ECO:0000313" key="2">
    <source>
        <dbReference type="Proteomes" id="UP000247892"/>
    </source>
</evidence>
<dbReference type="InterPro" id="IPR006764">
    <property type="entry name" value="SAM_dep_MeTrfase_SAV2177_type"/>
</dbReference>
<dbReference type="Pfam" id="PF04672">
    <property type="entry name" value="Methyltransf_19"/>
    <property type="match status" value="1"/>
</dbReference>
<evidence type="ECO:0000313" key="1">
    <source>
        <dbReference type="EMBL" id="PXY38559.1"/>
    </source>
</evidence>
<keyword evidence="1" id="KW-0489">Methyltransferase</keyword>
<sequence>MSEQTSQFASDRPSAGRVYDYILGGTHNSAVDREFAEQQLALLPSLRESIVENRRFLGRAVRFAVNEGIRQFVDIGSGLPTEGSVHQVADEAAPGECRVVYVDNEPMAHAHSNVLLEQHADPDRHHALYRDFFDGSALWQDVAGNGWIDPEQPTCLLTVALLHFMPHEPRTLDTLAYYRERLAPGSLLVLSHASVDPADDPAQKSLSEIAENYRQKATHDAYLRDRAQIMELFGQFELVEPGLTWLNEWRPDTPPKIYPPNLRALCGVGRKP</sequence>
<dbReference type="Gene3D" id="3.40.50.150">
    <property type="entry name" value="Vaccinia Virus protein VP39"/>
    <property type="match status" value="1"/>
</dbReference>
<dbReference type="Proteomes" id="UP000247892">
    <property type="component" value="Unassembled WGS sequence"/>
</dbReference>
<keyword evidence="2" id="KW-1185">Reference proteome</keyword>
<organism evidence="1 2">
    <name type="scientific">Prauserella flavalba</name>
    <dbReference type="NCBI Taxonomy" id="1477506"/>
    <lineage>
        <taxon>Bacteria</taxon>
        <taxon>Bacillati</taxon>
        <taxon>Actinomycetota</taxon>
        <taxon>Actinomycetes</taxon>
        <taxon>Pseudonocardiales</taxon>
        <taxon>Pseudonocardiaceae</taxon>
        <taxon>Prauserella</taxon>
    </lineage>
</organism>
<accession>A0A318M1H7</accession>
<comment type="caution">
    <text evidence="1">The sequence shown here is derived from an EMBL/GenBank/DDBJ whole genome shotgun (WGS) entry which is preliminary data.</text>
</comment>
<reference evidence="1 2" key="1">
    <citation type="submission" date="2016-07" db="EMBL/GenBank/DDBJ databases">
        <title>Draft genome sequence of Prauserella sp. YIM 121212, isolated from alkaline soil.</title>
        <authorList>
            <person name="Ruckert C."/>
            <person name="Albersmeier A."/>
            <person name="Jiang C.-L."/>
            <person name="Jiang Y."/>
            <person name="Kalinowski J."/>
            <person name="Schneider O."/>
            <person name="Winkler A."/>
            <person name="Zotchev S.B."/>
        </authorList>
    </citation>
    <scope>NUCLEOTIDE SEQUENCE [LARGE SCALE GENOMIC DNA]</scope>
    <source>
        <strain evidence="1 2">YIM 121212</strain>
    </source>
</reference>
<proteinExistence type="predicted"/>
<gene>
    <name evidence="1" type="ORF">BA062_02130</name>
</gene>
<dbReference type="OrthoDB" id="3630902at2"/>
<name>A0A318M1H7_9PSEU</name>
<dbReference type="PIRSF" id="PIRSF017393">
    <property type="entry name" value="MTase_SAV2177"/>
    <property type="match status" value="1"/>
</dbReference>
<dbReference type="SUPFAM" id="SSF53335">
    <property type="entry name" value="S-adenosyl-L-methionine-dependent methyltransferases"/>
    <property type="match status" value="1"/>
</dbReference>
<dbReference type="EMBL" id="MASU01000001">
    <property type="protein sequence ID" value="PXY38559.1"/>
    <property type="molecule type" value="Genomic_DNA"/>
</dbReference>
<dbReference type="GO" id="GO:0008168">
    <property type="term" value="F:methyltransferase activity"/>
    <property type="evidence" value="ECO:0007669"/>
    <property type="project" value="UniProtKB-KW"/>
</dbReference>
<dbReference type="RefSeq" id="WP_110334289.1">
    <property type="nucleotide sequence ID" value="NZ_MASU01000001.1"/>
</dbReference>
<dbReference type="InterPro" id="IPR029063">
    <property type="entry name" value="SAM-dependent_MTases_sf"/>
</dbReference>
<dbReference type="AlphaFoldDB" id="A0A318M1H7"/>
<dbReference type="GO" id="GO:0032259">
    <property type="term" value="P:methylation"/>
    <property type="evidence" value="ECO:0007669"/>
    <property type="project" value="UniProtKB-KW"/>
</dbReference>
<keyword evidence="1" id="KW-0808">Transferase</keyword>